<dbReference type="OrthoDB" id="9796171at2"/>
<evidence type="ECO:0000313" key="3">
    <source>
        <dbReference type="EMBL" id="PHV64668.1"/>
    </source>
</evidence>
<reference evidence="3 5" key="1">
    <citation type="submission" date="2017-10" db="EMBL/GenBank/DDBJ databases">
        <title>The draft genome sequence of Williamsia sp. BULT 1.1 isolated from the semi-arid grassland soils from South Africa.</title>
        <authorList>
            <person name="Kabwe M.H."/>
            <person name="Govender N."/>
            <person name="Mutseka Lunga P."/>
            <person name="Vikram S."/>
            <person name="Makhalanyane T.P."/>
        </authorList>
    </citation>
    <scope>NUCLEOTIDE SEQUENCE [LARGE SCALE GENOMIC DNA]</scope>
    <source>
        <strain evidence="3 5">BULT 1.1</strain>
    </source>
</reference>
<dbReference type="Proteomes" id="UP000225108">
    <property type="component" value="Unassembled WGS sequence"/>
</dbReference>
<dbReference type="Pfam" id="PF13673">
    <property type="entry name" value="Acetyltransf_10"/>
    <property type="match status" value="1"/>
</dbReference>
<dbReference type="Proteomes" id="UP001185792">
    <property type="component" value="Unassembled WGS sequence"/>
</dbReference>
<dbReference type="GO" id="GO:0016747">
    <property type="term" value="F:acyltransferase activity, transferring groups other than amino-acyl groups"/>
    <property type="evidence" value="ECO:0007669"/>
    <property type="project" value="InterPro"/>
</dbReference>
<dbReference type="PROSITE" id="PS51186">
    <property type="entry name" value="GNAT"/>
    <property type="match status" value="1"/>
</dbReference>
<dbReference type="InterPro" id="IPR016181">
    <property type="entry name" value="Acyl_CoA_acyltransferase"/>
</dbReference>
<dbReference type="Gene3D" id="3.40.630.30">
    <property type="match status" value="1"/>
</dbReference>
<feature type="domain" description="N-acetyltransferase" evidence="1">
    <location>
        <begin position="6"/>
        <end position="150"/>
    </location>
</feature>
<comment type="caution">
    <text evidence="3">The sequence shown here is derived from an EMBL/GenBank/DDBJ whole genome shotgun (WGS) entry which is preliminary data.</text>
</comment>
<evidence type="ECO:0000313" key="2">
    <source>
        <dbReference type="EMBL" id="MDV7135523.1"/>
    </source>
</evidence>
<dbReference type="EMBL" id="RBKV01000001">
    <property type="protein sequence ID" value="RKR95806.1"/>
    <property type="molecule type" value="Genomic_DNA"/>
</dbReference>
<dbReference type="Proteomes" id="UP000274762">
    <property type="component" value="Unassembled WGS sequence"/>
</dbReference>
<name>A0A2G3PFU0_WILMA</name>
<dbReference type="CDD" id="cd04301">
    <property type="entry name" value="NAT_SF"/>
    <property type="match status" value="1"/>
</dbReference>
<reference evidence="2 7" key="3">
    <citation type="submission" date="2023-10" db="EMBL/GenBank/DDBJ databases">
        <title>Development of a sustainable strategy for remediation of hydrocarbon-contaminated territories based on the waste exchange concept.</title>
        <authorList>
            <person name="Krivoruchko A."/>
        </authorList>
    </citation>
    <scope>NUCLEOTIDE SEQUENCE [LARGE SCALE GENOMIC DNA]</scope>
    <source>
        <strain evidence="2 7">IEGM 1236</strain>
    </source>
</reference>
<gene>
    <name evidence="3" type="ORF">CSW57_23025</name>
    <name evidence="4" type="ORF">DFJ75_2633</name>
    <name evidence="2" type="ORF">R4198_17625</name>
</gene>
<sequence length="152" mass="17229">MTATASLHRSWAQDIEMSTLYKILQLRVEVFVVEQSCPYLDLDGRDLDPDTRHLWLEEDGEIISTLRLLEEHEGGKSYRIGRLCTDRAHRGQGHTTRLLQTALADVGSDLCRIHAQTYLIDMYAKHGFVVDGEEHLLDGVPHVPMVRGGGHR</sequence>
<evidence type="ECO:0000313" key="4">
    <source>
        <dbReference type="EMBL" id="RKR95806.1"/>
    </source>
</evidence>
<dbReference type="AlphaFoldDB" id="A0A2G3PFU0"/>
<protein>
    <submittedName>
        <fullName evidence="4">ElaA protein</fullName>
    </submittedName>
    <submittedName>
        <fullName evidence="3">GNAT family N-acetyltransferase</fullName>
        <ecNumber evidence="2">2.3.1.-</ecNumber>
    </submittedName>
</protein>
<evidence type="ECO:0000313" key="7">
    <source>
        <dbReference type="Proteomes" id="UP001185792"/>
    </source>
</evidence>
<keyword evidence="3" id="KW-0808">Transferase</keyword>
<evidence type="ECO:0000313" key="6">
    <source>
        <dbReference type="Proteomes" id="UP000274762"/>
    </source>
</evidence>
<evidence type="ECO:0000313" key="5">
    <source>
        <dbReference type="Proteomes" id="UP000225108"/>
    </source>
</evidence>
<dbReference type="SUPFAM" id="SSF55729">
    <property type="entry name" value="Acyl-CoA N-acyltransferases (Nat)"/>
    <property type="match status" value="1"/>
</dbReference>
<dbReference type="EMBL" id="JAWLUM010000003">
    <property type="protein sequence ID" value="MDV7135523.1"/>
    <property type="molecule type" value="Genomic_DNA"/>
</dbReference>
<keyword evidence="7" id="KW-1185">Reference proteome</keyword>
<organism evidence="3 5">
    <name type="scientific">Williamsia marianensis</name>
    <dbReference type="NCBI Taxonomy" id="85044"/>
    <lineage>
        <taxon>Bacteria</taxon>
        <taxon>Bacillati</taxon>
        <taxon>Actinomycetota</taxon>
        <taxon>Actinomycetes</taxon>
        <taxon>Mycobacteriales</taxon>
        <taxon>Nocardiaceae</taxon>
        <taxon>Williamsia</taxon>
    </lineage>
</organism>
<evidence type="ECO:0000259" key="1">
    <source>
        <dbReference type="PROSITE" id="PS51186"/>
    </source>
</evidence>
<dbReference type="InterPro" id="IPR000182">
    <property type="entry name" value="GNAT_dom"/>
</dbReference>
<keyword evidence="2" id="KW-0012">Acyltransferase</keyword>
<accession>A0A2G3PFU0</accession>
<dbReference type="EC" id="2.3.1.-" evidence="2"/>
<accession>A0A495K3H5</accession>
<dbReference type="EMBL" id="PEBD01000012">
    <property type="protein sequence ID" value="PHV64668.1"/>
    <property type="molecule type" value="Genomic_DNA"/>
</dbReference>
<proteinExistence type="predicted"/>
<dbReference type="RefSeq" id="WP_023963909.1">
    <property type="nucleotide sequence ID" value="NZ_CBCRXS010000002.1"/>
</dbReference>
<reference evidence="4 6" key="2">
    <citation type="submission" date="2018-10" db="EMBL/GenBank/DDBJ databases">
        <title>Sequencing the genomes of 1000 actinobacteria strains.</title>
        <authorList>
            <person name="Klenk H.-P."/>
        </authorList>
    </citation>
    <scope>NUCLEOTIDE SEQUENCE [LARGE SCALE GENOMIC DNA]</scope>
    <source>
        <strain evidence="4 6">DSM 44343</strain>
    </source>
</reference>